<name>A0A427B5I5_ENSVE</name>
<dbReference type="AlphaFoldDB" id="A0A427B5I5"/>
<reference evidence="1 2" key="1">
    <citation type="journal article" date="2014" name="Agronomy (Basel)">
        <title>A Draft Genome Sequence for Ensete ventricosum, the Drought-Tolerant Tree Against Hunger.</title>
        <authorList>
            <person name="Harrison J."/>
            <person name="Moore K.A."/>
            <person name="Paszkiewicz K."/>
            <person name="Jones T."/>
            <person name="Grant M."/>
            <person name="Ambacheew D."/>
            <person name="Muzemil S."/>
            <person name="Studholme D.J."/>
        </authorList>
    </citation>
    <scope>NUCLEOTIDE SEQUENCE [LARGE SCALE GENOMIC DNA]</scope>
</reference>
<accession>A0A427B5I5</accession>
<dbReference type="SUPFAM" id="SSF47473">
    <property type="entry name" value="EF-hand"/>
    <property type="match status" value="1"/>
</dbReference>
<dbReference type="InterPro" id="IPR011992">
    <property type="entry name" value="EF-hand-dom_pair"/>
</dbReference>
<organism evidence="1 2">
    <name type="scientific">Ensete ventricosum</name>
    <name type="common">Abyssinian banana</name>
    <name type="synonym">Musa ensete</name>
    <dbReference type="NCBI Taxonomy" id="4639"/>
    <lineage>
        <taxon>Eukaryota</taxon>
        <taxon>Viridiplantae</taxon>
        <taxon>Streptophyta</taxon>
        <taxon>Embryophyta</taxon>
        <taxon>Tracheophyta</taxon>
        <taxon>Spermatophyta</taxon>
        <taxon>Magnoliopsida</taxon>
        <taxon>Liliopsida</taxon>
        <taxon>Zingiberales</taxon>
        <taxon>Musaceae</taxon>
        <taxon>Ensete</taxon>
    </lineage>
</organism>
<proteinExistence type="predicted"/>
<gene>
    <name evidence="1" type="ORF">B296_00006780</name>
</gene>
<dbReference type="Gene3D" id="1.10.238.10">
    <property type="entry name" value="EF-hand"/>
    <property type="match status" value="1"/>
</dbReference>
<evidence type="ECO:0000313" key="2">
    <source>
        <dbReference type="Proteomes" id="UP000287651"/>
    </source>
</evidence>
<evidence type="ECO:0008006" key="3">
    <source>
        <dbReference type="Google" id="ProtNLM"/>
    </source>
</evidence>
<sequence length="56" mass="6242">ALGFEMTEEGRISDVDIQRVANDLGEKFTLSEIREMIEAADLNGKDHFFCFSGSSN</sequence>
<feature type="non-terminal residue" evidence="1">
    <location>
        <position position="1"/>
    </location>
</feature>
<dbReference type="Proteomes" id="UP000287651">
    <property type="component" value="Unassembled WGS sequence"/>
</dbReference>
<evidence type="ECO:0000313" key="1">
    <source>
        <dbReference type="EMBL" id="RRT83742.1"/>
    </source>
</evidence>
<protein>
    <recommendedName>
        <fullName evidence="3">EF-hand domain-containing protein</fullName>
    </recommendedName>
</protein>
<dbReference type="EMBL" id="AMZH03000436">
    <property type="protein sequence ID" value="RRT83742.1"/>
    <property type="molecule type" value="Genomic_DNA"/>
</dbReference>
<comment type="caution">
    <text evidence="1">The sequence shown here is derived from an EMBL/GenBank/DDBJ whole genome shotgun (WGS) entry which is preliminary data.</text>
</comment>